<gene>
    <name evidence="3" type="ORF">F543_5810</name>
</gene>
<dbReference type="InterPro" id="IPR039567">
    <property type="entry name" value="Gly-zipper"/>
</dbReference>
<organism evidence="3 4">
    <name type="scientific">Bibersteinia trehalosi USDA-ARS-USMARC-189</name>
    <dbReference type="NCBI Taxonomy" id="1263831"/>
    <lineage>
        <taxon>Bacteria</taxon>
        <taxon>Pseudomonadati</taxon>
        <taxon>Pseudomonadota</taxon>
        <taxon>Gammaproteobacteria</taxon>
        <taxon>Pasteurellales</taxon>
        <taxon>Pasteurellaceae</taxon>
        <taxon>Bibersteinia</taxon>
    </lineage>
</organism>
<name>A0ABM5PCY4_BIBTR</name>
<dbReference type="Pfam" id="PF20155">
    <property type="entry name" value="TMP_3"/>
    <property type="match status" value="1"/>
</dbReference>
<dbReference type="PANTHER" id="PTHR38812">
    <property type="entry name" value="MU-LIKE PROPHAGE FLUMU PROTEIN GP42"/>
    <property type="match status" value="1"/>
</dbReference>
<evidence type="ECO:0000313" key="4">
    <source>
        <dbReference type="Proteomes" id="UP000019092"/>
    </source>
</evidence>
<dbReference type="NCBIfam" id="TIGR02675">
    <property type="entry name" value="tape_meas_nterm"/>
    <property type="match status" value="1"/>
</dbReference>
<dbReference type="InterPro" id="IPR013491">
    <property type="entry name" value="Tape_meas_N"/>
</dbReference>
<evidence type="ECO:0000313" key="3">
    <source>
        <dbReference type="EMBL" id="AHG83445.1"/>
    </source>
</evidence>
<reference evidence="3 4" key="1">
    <citation type="submission" date="2013-12" db="EMBL/GenBank/DDBJ databases">
        <title>Annotation of the Bibersteinia trehalosi USDA-ARS-USMARC-189 complete genome.</title>
        <authorList>
            <person name="Harhay G.P."/>
            <person name="McVey S."/>
            <person name="Clawson M.L."/>
            <person name="Bono J."/>
            <person name="Heaton M.P."/>
            <person name="Chitko-Mckown C.G."/>
            <person name="Harhay D.M."/>
            <person name="Smith T.P.L."/>
        </authorList>
    </citation>
    <scope>NUCLEOTIDE SEQUENCE [LARGE SCALE GENOMIC DNA]</scope>
    <source>
        <strain evidence="3 4">USDA-ARS-USMARC-189</strain>
    </source>
</reference>
<dbReference type="Pfam" id="PF13488">
    <property type="entry name" value="Gly-zipper_Omp"/>
    <property type="match status" value="1"/>
</dbReference>
<dbReference type="Proteomes" id="UP000019092">
    <property type="component" value="Chromosome"/>
</dbReference>
<dbReference type="EMBL" id="CP006955">
    <property type="protein sequence ID" value="AHG83445.1"/>
    <property type="molecule type" value="Genomic_DNA"/>
</dbReference>
<evidence type="ECO:0000259" key="1">
    <source>
        <dbReference type="Pfam" id="PF13488"/>
    </source>
</evidence>
<dbReference type="RefSeq" id="WP_015433157.1">
    <property type="nucleotide sequence ID" value="NZ_CP006955.1"/>
</dbReference>
<dbReference type="InterPro" id="IPR053058">
    <property type="entry name" value="Mulikevirus_tape_measure"/>
</dbReference>
<sequence length="635" mass="66058">MANNSTSFYVNLAGNVSSQASKFGNSLSAMANKGVSNMAKLSSSITKVGSGLASLSQKINNVGNVALPVIGVGVGAGAAMVSKSMIRVAADFEMANIRMKQTFGKRGDEAMAWLKKFATDTPMAFGDVQDAAMQMMTAGIDPMNGSLQALVDWNAKVGGSTENLNAYISSFAKMKIKGKMSWEDIQPLLERNVPVLKMLAEATGNKYTEKQIMKMIQEGKMQGAALDALWKQMGKNAKGAAKEQMKTWDGLVSNLGDTWVAMQAQFMGHGAFDSLKAELGSFLEWLNSKIDDGTLDAFAKTVSETLTEALKDLKEMATAVQPTLEKIGSVMEWVSEKAGGYGNIAKFVGGFYVANKIANLGVTKKIAGVGWGTTKWVGSKFRRNPKGGAGAAMETAGLLGGVAGVTPVYVTNMPMVANGLGGGYIGQEPNSKKTNKKLPKTPKALPGVAVATTVAANATQATVNKGITQAVGNTVKSASQAISTTAHTATAAVSRTAARAVPYLNVAATAVEGAMVLMDNQASTQDKSEAIGSIAGATAGAIVGQALIPIPVVGAAVGSYVGSWLGEWLGSEVGEYLSNPEPIKNELNGTIQVAVKASEHLIATATASKVQTNQKQDNMNIAVQMGTLGPGVGMW</sequence>
<feature type="domain" description="Glycine zipper" evidence="1">
    <location>
        <begin position="531"/>
        <end position="575"/>
    </location>
</feature>
<accession>A0ABM5PCY4</accession>
<feature type="domain" description="Tape measure protein N-terminal" evidence="2">
    <location>
        <begin position="83"/>
        <end position="267"/>
    </location>
</feature>
<proteinExistence type="predicted"/>
<dbReference type="PANTHER" id="PTHR38812:SF2">
    <property type="entry name" value="MU-LIKE PROPHAGE FLUMU PROTEIN GP42"/>
    <property type="match status" value="1"/>
</dbReference>
<evidence type="ECO:0000259" key="2">
    <source>
        <dbReference type="Pfam" id="PF20155"/>
    </source>
</evidence>
<protein>
    <submittedName>
        <fullName evidence="3">Monofunctional biosynthetic peptidoglycan transglycosylase</fullName>
    </submittedName>
</protein>
<keyword evidence="4" id="KW-1185">Reference proteome</keyword>